<keyword evidence="6" id="KW-1185">Reference proteome</keyword>
<keyword evidence="1" id="KW-0677">Repeat</keyword>
<dbReference type="PANTHER" id="PTHR24203">
    <property type="entry name" value="ANKYRIN REPEAT FAMILY PROTEIN"/>
    <property type="match status" value="1"/>
</dbReference>
<evidence type="ECO:0000313" key="6">
    <source>
        <dbReference type="Proteomes" id="UP001370490"/>
    </source>
</evidence>
<dbReference type="FunFam" id="1.25.40.20:FF:000461">
    <property type="entry name" value="Ankyrin repeat domain-containing protein, chloroplastic"/>
    <property type="match status" value="1"/>
</dbReference>
<feature type="repeat" description="ANK" evidence="3">
    <location>
        <begin position="320"/>
        <end position="352"/>
    </location>
</feature>
<accession>A0AAN8Z2Z1</accession>
<gene>
    <name evidence="5" type="ORF">RJ641_010739</name>
</gene>
<dbReference type="PROSITE" id="PS50088">
    <property type="entry name" value="ANK_REPEAT"/>
    <property type="match status" value="4"/>
</dbReference>
<evidence type="ECO:0000313" key="5">
    <source>
        <dbReference type="EMBL" id="KAK6924539.1"/>
    </source>
</evidence>
<feature type="region of interest" description="Disordered" evidence="4">
    <location>
        <begin position="201"/>
        <end position="228"/>
    </location>
</feature>
<feature type="repeat" description="ANK" evidence="3">
    <location>
        <begin position="353"/>
        <end position="385"/>
    </location>
</feature>
<name>A0AAN8Z2Z1_9MAGN</name>
<proteinExistence type="predicted"/>
<dbReference type="Gene3D" id="1.25.40.20">
    <property type="entry name" value="Ankyrin repeat-containing domain"/>
    <property type="match status" value="2"/>
</dbReference>
<comment type="caution">
    <text evidence="5">The sequence shown here is derived from an EMBL/GenBank/DDBJ whole genome shotgun (WGS) entry which is preliminary data.</text>
</comment>
<dbReference type="AlphaFoldDB" id="A0AAN8Z2Z1"/>
<dbReference type="SMART" id="SM00248">
    <property type="entry name" value="ANK"/>
    <property type="match status" value="5"/>
</dbReference>
<dbReference type="Proteomes" id="UP001370490">
    <property type="component" value="Unassembled WGS sequence"/>
</dbReference>
<reference evidence="5 6" key="1">
    <citation type="submission" date="2023-12" db="EMBL/GenBank/DDBJ databases">
        <title>A high-quality genome assembly for Dillenia turbinata (Dilleniales).</title>
        <authorList>
            <person name="Chanderbali A."/>
        </authorList>
    </citation>
    <scope>NUCLEOTIDE SEQUENCE [LARGE SCALE GENOMIC DNA]</scope>
    <source>
        <strain evidence="5">LSX21</strain>
        <tissue evidence="5">Leaf</tissue>
    </source>
</reference>
<protein>
    <submittedName>
        <fullName evidence="5">Ankyrin repeat</fullName>
    </submittedName>
</protein>
<dbReference type="SUPFAM" id="SSF48403">
    <property type="entry name" value="Ankyrin repeat"/>
    <property type="match status" value="1"/>
</dbReference>
<evidence type="ECO:0000256" key="2">
    <source>
        <dbReference type="ARBA" id="ARBA00023043"/>
    </source>
</evidence>
<feature type="repeat" description="ANK" evidence="3">
    <location>
        <begin position="287"/>
        <end position="319"/>
    </location>
</feature>
<sequence>MSPIILKPQLPNIFPFFTTSTKFLSSSTPSIRSLTQTLTFSKKSHPLPLLVSLPSYQSSSFHTQGNANLEEEEEEEEEHIIGDCVVFEEGAFEDPYVEHDETLTPNSNIPGPGTRRKPSIEVEAQNLVPEEWKQAQAEINITKKERRRIAQELQYGRKVEKKRNQLVQVRTLEDYLAYKETKLSQLKPLVLDNPVYSLKEAEDEKRSEGEVKESEAVTPSSDRVSPRNPRLAVYGVSMENISEFFNSGHYEPGENNKSDGPRRKLFTKEEKVLLNRRIPDLAVATSDKWLPLHTLAASGEFYLVDGLLKHNVDINTADKQGLTALHRAILGKKQAVLNYLLRESANPLVRDTDGATLMHYAVRTASTQTIKILLLYNVDINLQDNVGLDGWTPLHLAVQAQRTDLVRLLLIKGADKALRNKDGLTPLDLCLYSGRDTRTYELIKLFKESPKPRNM</sequence>
<evidence type="ECO:0000256" key="4">
    <source>
        <dbReference type="SAM" id="MobiDB-lite"/>
    </source>
</evidence>
<dbReference type="PROSITE" id="PS50297">
    <property type="entry name" value="ANK_REP_REGION"/>
    <property type="match status" value="2"/>
</dbReference>
<dbReference type="EMBL" id="JBAMMX010000017">
    <property type="protein sequence ID" value="KAK6924539.1"/>
    <property type="molecule type" value="Genomic_DNA"/>
</dbReference>
<organism evidence="5 6">
    <name type="scientific">Dillenia turbinata</name>
    <dbReference type="NCBI Taxonomy" id="194707"/>
    <lineage>
        <taxon>Eukaryota</taxon>
        <taxon>Viridiplantae</taxon>
        <taxon>Streptophyta</taxon>
        <taxon>Embryophyta</taxon>
        <taxon>Tracheophyta</taxon>
        <taxon>Spermatophyta</taxon>
        <taxon>Magnoliopsida</taxon>
        <taxon>eudicotyledons</taxon>
        <taxon>Gunneridae</taxon>
        <taxon>Pentapetalae</taxon>
        <taxon>Dilleniales</taxon>
        <taxon>Dilleniaceae</taxon>
        <taxon>Dillenia</taxon>
    </lineage>
</organism>
<feature type="compositionally biased region" description="Basic and acidic residues" evidence="4">
    <location>
        <begin position="201"/>
        <end position="215"/>
    </location>
</feature>
<feature type="repeat" description="ANK" evidence="3">
    <location>
        <begin position="389"/>
        <end position="421"/>
    </location>
</feature>
<evidence type="ECO:0000256" key="1">
    <source>
        <dbReference type="ARBA" id="ARBA00022737"/>
    </source>
</evidence>
<evidence type="ECO:0000256" key="3">
    <source>
        <dbReference type="PROSITE-ProRule" id="PRU00023"/>
    </source>
</evidence>
<dbReference type="Pfam" id="PF12796">
    <property type="entry name" value="Ank_2"/>
    <property type="match status" value="2"/>
</dbReference>
<dbReference type="PANTHER" id="PTHR24203:SF86">
    <property type="entry name" value="PROTEASOME 26S SUBUNIT, NON-ATPASE 10"/>
    <property type="match status" value="1"/>
</dbReference>
<dbReference type="InterPro" id="IPR002110">
    <property type="entry name" value="Ankyrin_rpt"/>
</dbReference>
<keyword evidence="2 3" id="KW-0040">ANK repeat</keyword>
<feature type="non-terminal residue" evidence="5">
    <location>
        <position position="455"/>
    </location>
</feature>
<dbReference type="InterPro" id="IPR036770">
    <property type="entry name" value="Ankyrin_rpt-contain_sf"/>
</dbReference>